<feature type="transmembrane region" description="Helical" evidence="6">
    <location>
        <begin position="72"/>
        <end position="91"/>
    </location>
</feature>
<dbReference type="InterPro" id="IPR050189">
    <property type="entry name" value="MFS_Efflux_Transporters"/>
</dbReference>
<keyword evidence="4 6" id="KW-1133">Transmembrane helix</keyword>
<organism evidence="8 9">
    <name type="scientific">Aliiruegeria lutimaris</name>
    <dbReference type="NCBI Taxonomy" id="571298"/>
    <lineage>
        <taxon>Bacteria</taxon>
        <taxon>Pseudomonadati</taxon>
        <taxon>Pseudomonadota</taxon>
        <taxon>Alphaproteobacteria</taxon>
        <taxon>Rhodobacterales</taxon>
        <taxon>Roseobacteraceae</taxon>
        <taxon>Aliiruegeria</taxon>
    </lineage>
</organism>
<feature type="transmembrane region" description="Helical" evidence="6">
    <location>
        <begin position="359"/>
        <end position="380"/>
    </location>
</feature>
<name>A0A1G9Q412_9RHOB</name>
<dbReference type="Pfam" id="PF07690">
    <property type="entry name" value="MFS_1"/>
    <property type="match status" value="1"/>
</dbReference>
<evidence type="ECO:0000256" key="1">
    <source>
        <dbReference type="ARBA" id="ARBA00004651"/>
    </source>
</evidence>
<proteinExistence type="predicted"/>
<dbReference type="STRING" id="571298.SAMN04488026_11572"/>
<dbReference type="RefSeq" id="WP_093165115.1">
    <property type="nucleotide sequence ID" value="NZ_FNEK01000157.1"/>
</dbReference>
<gene>
    <name evidence="8" type="ORF">SAMN04488026_11572</name>
</gene>
<reference evidence="8 9" key="1">
    <citation type="submission" date="2016-10" db="EMBL/GenBank/DDBJ databases">
        <authorList>
            <person name="de Groot N.N."/>
        </authorList>
    </citation>
    <scope>NUCLEOTIDE SEQUENCE [LARGE SCALE GENOMIC DNA]</scope>
    <source>
        <strain evidence="8 9">DSM 25294</strain>
    </source>
</reference>
<keyword evidence="2" id="KW-1003">Cell membrane</keyword>
<sequence>MQLWIALAALTLARAAMGVQFQSVPALATSIVDQTGIGFGAIGVITGIYLLPGAITALLGGWAGQALGDFRTALAGLALMVAGGIAGALFLSFEAQLAARFFAGTGAVALNVMVTKMVGDMFQGRRDLPVAMGILVSSWPAGLALAMLLLPVLATFVDLRLVLALPAGLSLVALILMVATWSDQAKTRPTGLVGLQKRMLPTELKLVCLAGIIWGLYNSAFIAAMSWAPGHLQAAGLSHVDASGIVSITGWVAVLSVAAGGWLATRLRQPDLAAIACFGLSAIGLVAFVLLDSPAASLPLLVLLGLVVGPAAAMVMTLPVEATRPDVRAIGMGIYMAIYYALMGIGPSVFGALRESLGLSAPLFAAAGTMAICLMLWLIFRRFQSSLNP</sequence>
<keyword evidence="9" id="KW-1185">Reference proteome</keyword>
<dbReference type="EMBL" id="FNEK01000157">
    <property type="protein sequence ID" value="SDM05481.1"/>
    <property type="molecule type" value="Genomic_DNA"/>
</dbReference>
<feature type="transmembrane region" description="Helical" evidence="6">
    <location>
        <begin position="130"/>
        <end position="153"/>
    </location>
</feature>
<feature type="transmembrane region" description="Helical" evidence="6">
    <location>
        <begin position="206"/>
        <end position="228"/>
    </location>
</feature>
<evidence type="ECO:0000256" key="3">
    <source>
        <dbReference type="ARBA" id="ARBA00022692"/>
    </source>
</evidence>
<dbReference type="PROSITE" id="PS50850">
    <property type="entry name" value="MFS"/>
    <property type="match status" value="1"/>
</dbReference>
<evidence type="ECO:0000256" key="6">
    <source>
        <dbReference type="SAM" id="Phobius"/>
    </source>
</evidence>
<dbReference type="PANTHER" id="PTHR43124:SF3">
    <property type="entry name" value="CHLORAMPHENICOL EFFLUX PUMP RV0191"/>
    <property type="match status" value="1"/>
</dbReference>
<feature type="transmembrane region" description="Helical" evidence="6">
    <location>
        <begin position="97"/>
        <end position="118"/>
    </location>
</feature>
<keyword evidence="3 6" id="KW-0812">Transmembrane</keyword>
<dbReference type="GO" id="GO:0022857">
    <property type="term" value="F:transmembrane transporter activity"/>
    <property type="evidence" value="ECO:0007669"/>
    <property type="project" value="InterPro"/>
</dbReference>
<feature type="transmembrane region" description="Helical" evidence="6">
    <location>
        <begin position="159"/>
        <end position="179"/>
    </location>
</feature>
<dbReference type="InterPro" id="IPR011701">
    <property type="entry name" value="MFS"/>
</dbReference>
<dbReference type="GO" id="GO:0005886">
    <property type="term" value="C:plasma membrane"/>
    <property type="evidence" value="ECO:0007669"/>
    <property type="project" value="UniProtKB-SubCell"/>
</dbReference>
<evidence type="ECO:0000313" key="8">
    <source>
        <dbReference type="EMBL" id="SDM05481.1"/>
    </source>
</evidence>
<protein>
    <submittedName>
        <fullName evidence="8">Cyanate permease</fullName>
    </submittedName>
</protein>
<dbReference type="InterPro" id="IPR020846">
    <property type="entry name" value="MFS_dom"/>
</dbReference>
<dbReference type="PANTHER" id="PTHR43124">
    <property type="entry name" value="PURINE EFFLUX PUMP PBUE"/>
    <property type="match status" value="1"/>
</dbReference>
<accession>A0A1G9Q412</accession>
<feature type="transmembrane region" description="Helical" evidence="6">
    <location>
        <begin position="37"/>
        <end position="60"/>
    </location>
</feature>
<feature type="domain" description="Major facilitator superfamily (MFS) profile" evidence="7">
    <location>
        <begin position="6"/>
        <end position="386"/>
    </location>
</feature>
<feature type="transmembrane region" description="Helical" evidence="6">
    <location>
        <begin position="248"/>
        <end position="265"/>
    </location>
</feature>
<evidence type="ECO:0000256" key="5">
    <source>
        <dbReference type="ARBA" id="ARBA00023136"/>
    </source>
</evidence>
<dbReference type="AlphaFoldDB" id="A0A1G9Q412"/>
<dbReference type="Proteomes" id="UP000199382">
    <property type="component" value="Unassembled WGS sequence"/>
</dbReference>
<feature type="transmembrane region" description="Helical" evidence="6">
    <location>
        <begin position="297"/>
        <end position="320"/>
    </location>
</feature>
<feature type="transmembrane region" description="Helical" evidence="6">
    <location>
        <begin position="272"/>
        <end position="291"/>
    </location>
</feature>
<evidence type="ECO:0000313" key="9">
    <source>
        <dbReference type="Proteomes" id="UP000199382"/>
    </source>
</evidence>
<dbReference type="InterPro" id="IPR036259">
    <property type="entry name" value="MFS_trans_sf"/>
</dbReference>
<dbReference type="SUPFAM" id="SSF103473">
    <property type="entry name" value="MFS general substrate transporter"/>
    <property type="match status" value="1"/>
</dbReference>
<comment type="subcellular location">
    <subcellularLocation>
        <location evidence="1">Cell membrane</location>
        <topology evidence="1">Multi-pass membrane protein</topology>
    </subcellularLocation>
</comment>
<evidence type="ECO:0000256" key="2">
    <source>
        <dbReference type="ARBA" id="ARBA00022475"/>
    </source>
</evidence>
<dbReference type="OrthoDB" id="7738352at2"/>
<feature type="transmembrane region" description="Helical" evidence="6">
    <location>
        <begin position="332"/>
        <end position="353"/>
    </location>
</feature>
<dbReference type="Gene3D" id="1.20.1250.20">
    <property type="entry name" value="MFS general substrate transporter like domains"/>
    <property type="match status" value="1"/>
</dbReference>
<evidence type="ECO:0000256" key="4">
    <source>
        <dbReference type="ARBA" id="ARBA00022989"/>
    </source>
</evidence>
<evidence type="ECO:0000259" key="7">
    <source>
        <dbReference type="PROSITE" id="PS50850"/>
    </source>
</evidence>
<keyword evidence="5 6" id="KW-0472">Membrane</keyword>